<name>I4CAC0_DESTA</name>
<dbReference type="STRING" id="706587.Desti_3869"/>
<dbReference type="KEGG" id="dti:Desti_3869"/>
<evidence type="ECO:0000313" key="2">
    <source>
        <dbReference type="EMBL" id="AFM26511.1"/>
    </source>
</evidence>
<keyword evidence="3" id="KW-1185">Reference proteome</keyword>
<gene>
    <name evidence="2" type="ordered locus">Desti_3869</name>
</gene>
<feature type="chain" id="PRO_5003687245" evidence="1">
    <location>
        <begin position="33"/>
        <end position="116"/>
    </location>
</feature>
<organism evidence="2 3">
    <name type="scientific">Desulfomonile tiedjei (strain ATCC 49306 / DSM 6799 / DCB-1)</name>
    <dbReference type="NCBI Taxonomy" id="706587"/>
    <lineage>
        <taxon>Bacteria</taxon>
        <taxon>Pseudomonadati</taxon>
        <taxon>Thermodesulfobacteriota</taxon>
        <taxon>Desulfomonilia</taxon>
        <taxon>Desulfomonilales</taxon>
        <taxon>Desulfomonilaceae</taxon>
        <taxon>Desulfomonile</taxon>
    </lineage>
</organism>
<feature type="signal peptide" evidence="1">
    <location>
        <begin position="1"/>
        <end position="32"/>
    </location>
</feature>
<keyword evidence="1" id="KW-0732">Signal</keyword>
<proteinExistence type="predicted"/>
<dbReference type="HOGENOM" id="CLU_2092898_0_0_7"/>
<evidence type="ECO:0000313" key="3">
    <source>
        <dbReference type="Proteomes" id="UP000006055"/>
    </source>
</evidence>
<sequence length="116" mass="12992">MICTVFREVSALMKFVRICCLMLLLTSVVAGTAEFSEASPACSDLIETIRQVNYRNLGLQYLLAYYTEIGSCSMPDGEAYCFECETDLIRTQLLVMKPFFGNTLSWTETACPCPTQ</sequence>
<evidence type="ECO:0000256" key="1">
    <source>
        <dbReference type="SAM" id="SignalP"/>
    </source>
</evidence>
<dbReference type="Proteomes" id="UP000006055">
    <property type="component" value="Chromosome"/>
</dbReference>
<protein>
    <submittedName>
        <fullName evidence="2">Uncharacterized protein</fullName>
    </submittedName>
</protein>
<reference evidence="3" key="1">
    <citation type="submission" date="2012-06" db="EMBL/GenBank/DDBJ databases">
        <title>Complete sequence of chromosome of Desulfomonile tiedjei DSM 6799.</title>
        <authorList>
            <person name="Lucas S."/>
            <person name="Copeland A."/>
            <person name="Lapidus A."/>
            <person name="Glavina del Rio T."/>
            <person name="Dalin E."/>
            <person name="Tice H."/>
            <person name="Bruce D."/>
            <person name="Goodwin L."/>
            <person name="Pitluck S."/>
            <person name="Peters L."/>
            <person name="Ovchinnikova G."/>
            <person name="Zeytun A."/>
            <person name="Lu M."/>
            <person name="Kyrpides N."/>
            <person name="Mavromatis K."/>
            <person name="Ivanova N."/>
            <person name="Brettin T."/>
            <person name="Detter J.C."/>
            <person name="Han C."/>
            <person name="Larimer F."/>
            <person name="Land M."/>
            <person name="Hauser L."/>
            <person name="Markowitz V."/>
            <person name="Cheng J.-F."/>
            <person name="Hugenholtz P."/>
            <person name="Woyke T."/>
            <person name="Wu D."/>
            <person name="Spring S."/>
            <person name="Schroeder M."/>
            <person name="Brambilla E."/>
            <person name="Klenk H.-P."/>
            <person name="Eisen J.A."/>
        </authorList>
    </citation>
    <scope>NUCLEOTIDE SEQUENCE [LARGE SCALE GENOMIC DNA]</scope>
    <source>
        <strain evidence="3">ATCC 49306 / DSM 6799 / DCB-1</strain>
    </source>
</reference>
<accession>I4CAC0</accession>
<dbReference type="EMBL" id="CP003360">
    <property type="protein sequence ID" value="AFM26511.1"/>
    <property type="molecule type" value="Genomic_DNA"/>
</dbReference>
<dbReference type="AlphaFoldDB" id="I4CAC0"/>